<dbReference type="SUPFAM" id="SSF53474">
    <property type="entry name" value="alpha/beta-Hydrolases"/>
    <property type="match status" value="1"/>
</dbReference>
<evidence type="ECO:0000313" key="14">
    <source>
        <dbReference type="Proteomes" id="UP000324832"/>
    </source>
</evidence>
<feature type="domain" description="AB hydrolase-1" evidence="12">
    <location>
        <begin position="19"/>
        <end position="204"/>
    </location>
</feature>
<dbReference type="EMBL" id="FZQP02003333">
    <property type="protein sequence ID" value="VVC97809.1"/>
    <property type="molecule type" value="Genomic_DNA"/>
</dbReference>
<evidence type="ECO:0000259" key="12">
    <source>
        <dbReference type="Pfam" id="PF12697"/>
    </source>
</evidence>
<evidence type="ECO:0000256" key="11">
    <source>
        <dbReference type="ARBA" id="ARBA00048919"/>
    </source>
</evidence>
<comment type="catalytic activity">
    <reaction evidence="11">
        <text>1-octadecanoyl-2-(5Z,8Z,11Z,14Z-eicosatetraenoyl)-sn-glycerol + H2O = 2-(5Z,8Z,11Z,14Z-eicosatetraenoyl)-glycerol + octadecanoate + H(+)</text>
        <dbReference type="Rhea" id="RHEA:38507"/>
        <dbReference type="ChEBI" id="CHEBI:15377"/>
        <dbReference type="ChEBI" id="CHEBI:15378"/>
        <dbReference type="ChEBI" id="CHEBI:25629"/>
        <dbReference type="ChEBI" id="CHEBI:52392"/>
        <dbReference type="ChEBI" id="CHEBI:75728"/>
    </reaction>
</comment>
<dbReference type="Pfam" id="PF12697">
    <property type="entry name" value="Abhydrolase_6"/>
    <property type="match status" value="1"/>
</dbReference>
<evidence type="ECO:0000313" key="13">
    <source>
        <dbReference type="EMBL" id="VVC97809.1"/>
    </source>
</evidence>
<dbReference type="Gene3D" id="3.40.50.1820">
    <property type="entry name" value="alpha/beta hydrolase"/>
    <property type="match status" value="1"/>
</dbReference>
<evidence type="ECO:0000256" key="10">
    <source>
        <dbReference type="ARBA" id="ARBA00048513"/>
    </source>
</evidence>
<name>A0A5E4QL14_9NEOP</name>
<accession>A0A5E4QL14</accession>
<dbReference type="GO" id="GO:0005739">
    <property type="term" value="C:mitochondrion"/>
    <property type="evidence" value="ECO:0007669"/>
    <property type="project" value="TreeGrafter"/>
</dbReference>
<comment type="catalytic activity">
    <reaction evidence="8">
        <text>1-octadecanoyl-2-(4Z,7Z,10Z,13Z,16Z,19Z-docosahexaenoyl)-sn-glycerol + H2O = 2-(4Z,7Z,10Z,13Z,16Z,19Z-docosahexaenoyl)-glycerol + octadecanoate + H(+)</text>
        <dbReference type="Rhea" id="RHEA:77107"/>
        <dbReference type="ChEBI" id="CHEBI:15377"/>
        <dbReference type="ChEBI" id="CHEBI:15378"/>
        <dbReference type="ChEBI" id="CHEBI:25629"/>
        <dbReference type="ChEBI" id="CHEBI:77129"/>
        <dbReference type="ChEBI" id="CHEBI:186738"/>
    </reaction>
</comment>
<organism evidence="13 14">
    <name type="scientific">Leptidea sinapis</name>
    <dbReference type="NCBI Taxonomy" id="189913"/>
    <lineage>
        <taxon>Eukaryota</taxon>
        <taxon>Metazoa</taxon>
        <taxon>Ecdysozoa</taxon>
        <taxon>Arthropoda</taxon>
        <taxon>Hexapoda</taxon>
        <taxon>Insecta</taxon>
        <taxon>Pterygota</taxon>
        <taxon>Neoptera</taxon>
        <taxon>Endopterygota</taxon>
        <taxon>Lepidoptera</taxon>
        <taxon>Glossata</taxon>
        <taxon>Ditrysia</taxon>
        <taxon>Papilionoidea</taxon>
        <taxon>Pieridae</taxon>
        <taxon>Dismorphiinae</taxon>
        <taxon>Leptidea</taxon>
    </lineage>
</organism>
<proteinExistence type="inferred from homology"/>
<dbReference type="Proteomes" id="UP000324832">
    <property type="component" value="Unassembled WGS sequence"/>
</dbReference>
<gene>
    <name evidence="13" type="ORF">LSINAPIS_LOCUS9008</name>
</gene>
<protein>
    <recommendedName>
        <fullName evidence="7">sn-1-specific diacylglycerol lipase ABHD11</fullName>
        <ecNumber evidence="3">3.1.1.116</ecNumber>
    </recommendedName>
    <alternativeName>
        <fullName evidence="4">Alpha/beta hydrolase domain-containing protein 11</fullName>
    </alternativeName>
</protein>
<evidence type="ECO:0000256" key="8">
    <source>
        <dbReference type="ARBA" id="ARBA00048283"/>
    </source>
</evidence>
<evidence type="ECO:0000256" key="7">
    <source>
        <dbReference type="ARBA" id="ARBA00044064"/>
    </source>
</evidence>
<dbReference type="PANTHER" id="PTHR46118:SF4">
    <property type="entry name" value="PROTEIN ABHD11"/>
    <property type="match status" value="1"/>
</dbReference>
<dbReference type="InterPro" id="IPR000073">
    <property type="entry name" value="AB_hydrolase_1"/>
</dbReference>
<evidence type="ECO:0000256" key="6">
    <source>
        <dbReference type="ARBA" id="ARBA00043742"/>
    </source>
</evidence>
<dbReference type="PANTHER" id="PTHR46118">
    <property type="entry name" value="PROTEIN ABHD11"/>
    <property type="match status" value="1"/>
</dbReference>
<evidence type="ECO:0000256" key="9">
    <source>
        <dbReference type="ARBA" id="ARBA00048504"/>
    </source>
</evidence>
<dbReference type="AlphaFoldDB" id="A0A5E4QL14"/>
<evidence type="ECO:0000256" key="3">
    <source>
        <dbReference type="ARBA" id="ARBA00026104"/>
    </source>
</evidence>
<comment type="catalytic activity">
    <reaction evidence="9">
        <text>1,2-didecanoylglycerol + H2O = decanoylglycerol + decanoate + H(+)</text>
        <dbReference type="Rhea" id="RHEA:48596"/>
        <dbReference type="ChEBI" id="CHEBI:11152"/>
        <dbReference type="ChEBI" id="CHEBI:15377"/>
        <dbReference type="ChEBI" id="CHEBI:15378"/>
        <dbReference type="ChEBI" id="CHEBI:27689"/>
        <dbReference type="ChEBI" id="CHEBI:90605"/>
    </reaction>
</comment>
<comment type="catalytic activity">
    <reaction evidence="5">
        <text>a 1,2-diacyl-sn-glycerol + H2O = a 2-acylglycerol + a fatty acid + H(+)</text>
        <dbReference type="Rhea" id="RHEA:33275"/>
        <dbReference type="ChEBI" id="CHEBI:15377"/>
        <dbReference type="ChEBI" id="CHEBI:15378"/>
        <dbReference type="ChEBI" id="CHEBI:17389"/>
        <dbReference type="ChEBI" id="CHEBI:17815"/>
        <dbReference type="ChEBI" id="CHEBI:28868"/>
        <dbReference type="EC" id="3.1.1.116"/>
    </reaction>
</comment>
<evidence type="ECO:0000256" key="2">
    <source>
        <dbReference type="ARBA" id="ARBA00022801"/>
    </source>
</evidence>
<keyword evidence="2" id="KW-0378">Hydrolase</keyword>
<reference evidence="13 14" key="1">
    <citation type="submission" date="2017-07" db="EMBL/GenBank/DDBJ databases">
        <authorList>
            <person name="Talla V."/>
            <person name="Backstrom N."/>
        </authorList>
    </citation>
    <scope>NUCLEOTIDE SEQUENCE [LARGE SCALE GENOMIC DNA]</scope>
</reference>
<comment type="catalytic activity">
    <reaction evidence="6">
        <text>a 1,3-diacyl-sn-glycerol + H2O = a 1-acyl-sn-glycerol + a fatty acid + H(+)</text>
        <dbReference type="Rhea" id="RHEA:38503"/>
        <dbReference type="ChEBI" id="CHEBI:15377"/>
        <dbReference type="ChEBI" id="CHEBI:15378"/>
        <dbReference type="ChEBI" id="CHEBI:28868"/>
        <dbReference type="ChEBI" id="CHEBI:64683"/>
        <dbReference type="ChEBI" id="CHEBI:77272"/>
    </reaction>
</comment>
<dbReference type="GO" id="GO:0052689">
    <property type="term" value="F:carboxylic ester hydrolase activity"/>
    <property type="evidence" value="ECO:0007669"/>
    <property type="project" value="TreeGrafter"/>
</dbReference>
<comment type="similarity">
    <text evidence="1">Belongs to the AB hydrolase superfamily.</text>
</comment>
<keyword evidence="14" id="KW-1185">Reference proteome</keyword>
<evidence type="ECO:0000256" key="4">
    <source>
        <dbReference type="ARBA" id="ARBA00042703"/>
    </source>
</evidence>
<evidence type="ECO:0000256" key="5">
    <source>
        <dbReference type="ARBA" id="ARBA00043667"/>
    </source>
</evidence>
<evidence type="ECO:0000256" key="1">
    <source>
        <dbReference type="ARBA" id="ARBA00008645"/>
    </source>
</evidence>
<dbReference type="EC" id="3.1.1.116" evidence="3"/>
<comment type="catalytic activity">
    <reaction evidence="10">
        <text>1-octadecanoyl-2-(9Z-octadecenoyl)-sn-glycerol + H2O = 2-(9Z-octadecenoyl)-glycerol + octadecanoate + H(+)</text>
        <dbReference type="Rhea" id="RHEA:77103"/>
        <dbReference type="ChEBI" id="CHEBI:15377"/>
        <dbReference type="ChEBI" id="CHEBI:15378"/>
        <dbReference type="ChEBI" id="CHEBI:25629"/>
        <dbReference type="ChEBI" id="CHEBI:73990"/>
        <dbReference type="ChEBI" id="CHEBI:75468"/>
    </reaction>
</comment>
<sequence>MSPAMILSAAQSLTYIETANDAKKLLRKLEIPKASVIGHSMGGFTPELVSSLIVVDVSPVKIRLPLSHPMSFMKCMCSVPLTSNMTMAEARKLADDRLKTLTQDEKLRNYVLSNLYRTDTGEFAWKAHFPTLVNKLESEIAQFPPNFKGLQYSGPTLFICGGLSDHVAKEDLPGIKENFPQAEIIFIEGANHWVQTAKPKEFRETLCKFLNEK</sequence>
<dbReference type="InterPro" id="IPR029058">
    <property type="entry name" value="AB_hydrolase_fold"/>
</dbReference>